<feature type="non-terminal residue" evidence="2">
    <location>
        <position position="1"/>
    </location>
</feature>
<gene>
    <name evidence="2" type="primary">ORF38362</name>
</gene>
<dbReference type="EMBL" id="HACG01013218">
    <property type="protein sequence ID" value="CEK60083.1"/>
    <property type="molecule type" value="Transcribed_RNA"/>
</dbReference>
<name>A0A0B6YV31_9EUPU</name>
<feature type="non-terminal residue" evidence="2">
    <location>
        <position position="100"/>
    </location>
</feature>
<dbReference type="AlphaFoldDB" id="A0A0B6YV31"/>
<reference evidence="2" key="1">
    <citation type="submission" date="2014-12" db="EMBL/GenBank/DDBJ databases">
        <title>Insight into the proteome of Arion vulgaris.</title>
        <authorList>
            <person name="Aradska J."/>
            <person name="Bulat T."/>
            <person name="Smidak R."/>
            <person name="Sarate P."/>
            <person name="Gangsoo J."/>
            <person name="Sialana F."/>
            <person name="Bilban M."/>
            <person name="Lubec G."/>
        </authorList>
    </citation>
    <scope>NUCLEOTIDE SEQUENCE</scope>
    <source>
        <tissue evidence="2">Skin</tissue>
    </source>
</reference>
<evidence type="ECO:0000256" key="1">
    <source>
        <dbReference type="SAM" id="MobiDB-lite"/>
    </source>
</evidence>
<evidence type="ECO:0000313" key="2">
    <source>
        <dbReference type="EMBL" id="CEK60083.1"/>
    </source>
</evidence>
<accession>A0A0B6YV31</accession>
<organism evidence="2">
    <name type="scientific">Arion vulgaris</name>
    <dbReference type="NCBI Taxonomy" id="1028688"/>
    <lineage>
        <taxon>Eukaryota</taxon>
        <taxon>Metazoa</taxon>
        <taxon>Spiralia</taxon>
        <taxon>Lophotrochozoa</taxon>
        <taxon>Mollusca</taxon>
        <taxon>Gastropoda</taxon>
        <taxon>Heterobranchia</taxon>
        <taxon>Euthyneura</taxon>
        <taxon>Panpulmonata</taxon>
        <taxon>Eupulmonata</taxon>
        <taxon>Stylommatophora</taxon>
        <taxon>Helicina</taxon>
        <taxon>Arionoidea</taxon>
        <taxon>Arionidae</taxon>
        <taxon>Arion</taxon>
    </lineage>
</organism>
<sequence>LHNCSEDHNLCHSGSTGLINEEKANVNILVDSITCKTTFQPTETSSSHCTSDNTSSPEENSVCVNNHLDTPSTVVHNCKDHKQKTKDIITSSDSQSTCID</sequence>
<protein>
    <submittedName>
        <fullName evidence="2">Uncharacterized protein</fullName>
    </submittedName>
</protein>
<proteinExistence type="predicted"/>
<feature type="compositionally biased region" description="Low complexity" evidence="1">
    <location>
        <begin position="44"/>
        <end position="56"/>
    </location>
</feature>
<feature type="compositionally biased region" description="Polar residues" evidence="1">
    <location>
        <begin position="57"/>
        <end position="66"/>
    </location>
</feature>
<feature type="region of interest" description="Disordered" evidence="1">
    <location>
        <begin position="40"/>
        <end position="66"/>
    </location>
</feature>